<dbReference type="GO" id="GO:0000981">
    <property type="term" value="F:DNA-binding transcription factor activity, RNA polymerase II-specific"/>
    <property type="evidence" value="ECO:0007669"/>
    <property type="project" value="TreeGrafter"/>
</dbReference>
<dbReference type="Gene3D" id="4.10.280.10">
    <property type="entry name" value="Helix-loop-helix DNA-binding domain"/>
    <property type="match status" value="1"/>
</dbReference>
<dbReference type="AlphaFoldDB" id="A0A6J8DIQ3"/>
<dbReference type="PANTHER" id="PTHR19290">
    <property type="entry name" value="BASIC HELIX-LOOP-HELIX PROTEIN NEUROGENIN-RELATED"/>
    <property type="match status" value="1"/>
</dbReference>
<dbReference type="GO" id="GO:0046983">
    <property type="term" value="F:protein dimerization activity"/>
    <property type="evidence" value="ECO:0007669"/>
    <property type="project" value="InterPro"/>
</dbReference>
<protein>
    <submittedName>
        <fullName evidence="4">BHLHB1_6_7</fullName>
    </submittedName>
</protein>
<dbReference type="GO" id="GO:0061564">
    <property type="term" value="P:axon development"/>
    <property type="evidence" value="ECO:0007669"/>
    <property type="project" value="TreeGrafter"/>
</dbReference>
<dbReference type="EMBL" id="CACVKT020007540">
    <property type="protein sequence ID" value="CAC5408458.1"/>
    <property type="molecule type" value="Genomic_DNA"/>
</dbReference>
<dbReference type="GO" id="GO:0045944">
    <property type="term" value="P:positive regulation of transcription by RNA polymerase II"/>
    <property type="evidence" value="ECO:0007669"/>
    <property type="project" value="TreeGrafter"/>
</dbReference>
<evidence type="ECO:0000313" key="5">
    <source>
        <dbReference type="Proteomes" id="UP000507470"/>
    </source>
</evidence>
<feature type="coiled-coil region" evidence="1">
    <location>
        <begin position="58"/>
        <end position="123"/>
    </location>
</feature>
<dbReference type="GO" id="GO:0005634">
    <property type="term" value="C:nucleus"/>
    <property type="evidence" value="ECO:0007669"/>
    <property type="project" value="TreeGrafter"/>
</dbReference>
<reference evidence="4 5" key="1">
    <citation type="submission" date="2020-06" db="EMBL/GenBank/DDBJ databases">
        <authorList>
            <person name="Li R."/>
            <person name="Bekaert M."/>
        </authorList>
    </citation>
    <scope>NUCLEOTIDE SEQUENCE [LARGE SCALE GENOMIC DNA]</scope>
    <source>
        <strain evidence="5">wild</strain>
    </source>
</reference>
<name>A0A6J8DIQ3_MYTCO</name>
<dbReference type="Proteomes" id="UP000507470">
    <property type="component" value="Unassembled WGS sequence"/>
</dbReference>
<feature type="domain" description="BHLH" evidence="3">
    <location>
        <begin position="52"/>
        <end position="106"/>
    </location>
</feature>
<keyword evidence="5" id="KW-1185">Reference proteome</keyword>
<dbReference type="GO" id="GO:0070888">
    <property type="term" value="F:E-box binding"/>
    <property type="evidence" value="ECO:0007669"/>
    <property type="project" value="TreeGrafter"/>
</dbReference>
<dbReference type="PANTHER" id="PTHR19290:SF164">
    <property type="entry name" value="BHLH DOMAIN-CONTAINING PROTEIN"/>
    <property type="match status" value="1"/>
</dbReference>
<dbReference type="Pfam" id="PF00010">
    <property type="entry name" value="HLH"/>
    <property type="match status" value="1"/>
</dbReference>
<organism evidence="4 5">
    <name type="scientific">Mytilus coruscus</name>
    <name type="common">Sea mussel</name>
    <dbReference type="NCBI Taxonomy" id="42192"/>
    <lineage>
        <taxon>Eukaryota</taxon>
        <taxon>Metazoa</taxon>
        <taxon>Spiralia</taxon>
        <taxon>Lophotrochozoa</taxon>
        <taxon>Mollusca</taxon>
        <taxon>Bivalvia</taxon>
        <taxon>Autobranchia</taxon>
        <taxon>Pteriomorphia</taxon>
        <taxon>Mytilida</taxon>
        <taxon>Mytiloidea</taxon>
        <taxon>Mytilidae</taxon>
        <taxon>Mytilinae</taxon>
        <taxon>Mytilus</taxon>
    </lineage>
</organism>
<gene>
    <name evidence="4" type="ORF">MCOR_41847</name>
</gene>
<dbReference type="InterPro" id="IPR050359">
    <property type="entry name" value="bHLH_transcription_factors"/>
</dbReference>
<dbReference type="SUPFAM" id="SSF47459">
    <property type="entry name" value="HLH, helix-loop-helix DNA-binding domain"/>
    <property type="match status" value="1"/>
</dbReference>
<accession>A0A6J8DIQ3</accession>
<proteinExistence type="predicted"/>
<sequence length="192" mass="22079">MSDSDESSNTYIDIIGEGMSRKKDRQDDKNVPERRRKSSYTLKGLSSDEIQDLRAKINRRERKRMHDLNSALESLREVMPYAKGPSVRKLSKIATLSLARNYIQMLNKSVEEMKQLLDEIYRTSAATHRLHGGTLPPYGHSYHQLNRQFTTIPSVQQETAQLISANKKCSDTRVFSCFLSVQTNDSKPRMCH</sequence>
<dbReference type="SMART" id="SM00353">
    <property type="entry name" value="HLH"/>
    <property type="match status" value="1"/>
</dbReference>
<dbReference type="OrthoDB" id="10011855at2759"/>
<dbReference type="GO" id="GO:0007423">
    <property type="term" value="P:sensory organ development"/>
    <property type="evidence" value="ECO:0007669"/>
    <property type="project" value="TreeGrafter"/>
</dbReference>
<evidence type="ECO:0000256" key="2">
    <source>
        <dbReference type="SAM" id="MobiDB-lite"/>
    </source>
</evidence>
<evidence type="ECO:0000259" key="3">
    <source>
        <dbReference type="PROSITE" id="PS50888"/>
    </source>
</evidence>
<dbReference type="InterPro" id="IPR036638">
    <property type="entry name" value="HLH_DNA-bd_sf"/>
</dbReference>
<dbReference type="PROSITE" id="PS50888">
    <property type="entry name" value="BHLH"/>
    <property type="match status" value="1"/>
</dbReference>
<evidence type="ECO:0000313" key="4">
    <source>
        <dbReference type="EMBL" id="CAC5408458.1"/>
    </source>
</evidence>
<keyword evidence="1" id="KW-0175">Coiled coil</keyword>
<feature type="region of interest" description="Disordered" evidence="2">
    <location>
        <begin position="1"/>
        <end position="41"/>
    </location>
</feature>
<dbReference type="InterPro" id="IPR011598">
    <property type="entry name" value="bHLH_dom"/>
</dbReference>
<feature type="compositionally biased region" description="Basic and acidic residues" evidence="2">
    <location>
        <begin position="19"/>
        <end position="33"/>
    </location>
</feature>
<evidence type="ECO:0000256" key="1">
    <source>
        <dbReference type="SAM" id="Coils"/>
    </source>
</evidence>